<feature type="transmembrane region" description="Helical" evidence="1">
    <location>
        <begin position="39"/>
        <end position="58"/>
    </location>
</feature>
<reference evidence="2 3" key="1">
    <citation type="submission" date="2017-10" db="EMBL/GenBank/DDBJ databases">
        <title>Novel microbial diversity and functional potential in the marine mammal oral microbiome.</title>
        <authorList>
            <person name="Dudek N.K."/>
            <person name="Sun C.L."/>
            <person name="Burstein D."/>
            <person name="Kantor R.S."/>
            <person name="Aliaga Goltsman D.S."/>
            <person name="Bik E.M."/>
            <person name="Thomas B.C."/>
            <person name="Banfield J.F."/>
            <person name="Relman D.A."/>
        </authorList>
    </citation>
    <scope>NUCLEOTIDE SEQUENCE [LARGE SCALE GENOMIC DNA]</scope>
    <source>
        <strain evidence="2">DOLJORAL78_49_30</strain>
    </source>
</reference>
<dbReference type="AlphaFoldDB" id="A0A2G6JAG9"/>
<keyword evidence="1" id="KW-0472">Membrane</keyword>
<dbReference type="Proteomes" id="UP000242733">
    <property type="component" value="Unassembled WGS sequence"/>
</dbReference>
<sequence>MRLFYGSTGLMIQSYPIAKVLFTGPDAAPAHLFQLSAAAYAYSAAAMAAFTFASMFTANDLGAKFPVTVATARLDFIRKES</sequence>
<accession>A0A2G6JAG9</accession>
<comment type="caution">
    <text evidence="2">The sequence shown here is derived from an EMBL/GenBank/DDBJ whole genome shotgun (WGS) entry which is preliminary data.</text>
</comment>
<gene>
    <name evidence="2" type="ORF">CSA61_02080</name>
</gene>
<keyword evidence="1" id="KW-0812">Transmembrane</keyword>
<evidence type="ECO:0000313" key="2">
    <source>
        <dbReference type="EMBL" id="PIE20431.1"/>
    </source>
</evidence>
<evidence type="ECO:0000256" key="1">
    <source>
        <dbReference type="SAM" id="Phobius"/>
    </source>
</evidence>
<evidence type="ECO:0000313" key="3">
    <source>
        <dbReference type="Proteomes" id="UP000242733"/>
    </source>
</evidence>
<protein>
    <submittedName>
        <fullName evidence="2">Uncharacterized protein</fullName>
    </submittedName>
</protein>
<keyword evidence="1" id="KW-1133">Transmembrane helix</keyword>
<organism evidence="2 3">
    <name type="scientific">Neptuniibacter caesariensis</name>
    <dbReference type="NCBI Taxonomy" id="207954"/>
    <lineage>
        <taxon>Bacteria</taxon>
        <taxon>Pseudomonadati</taxon>
        <taxon>Pseudomonadota</taxon>
        <taxon>Gammaproteobacteria</taxon>
        <taxon>Oceanospirillales</taxon>
        <taxon>Oceanospirillaceae</taxon>
        <taxon>Neptuniibacter</taxon>
    </lineage>
</organism>
<dbReference type="EMBL" id="PDSG01000007">
    <property type="protein sequence ID" value="PIE20431.1"/>
    <property type="molecule type" value="Genomic_DNA"/>
</dbReference>
<name>A0A2G6JAG9_NEPCE</name>
<proteinExistence type="predicted"/>